<evidence type="ECO:0000313" key="4">
    <source>
        <dbReference type="Proteomes" id="UP001058974"/>
    </source>
</evidence>
<name>A0A9D4X094_PEA</name>
<sequence length="247" mass="28828">MPQGFIMQCHKDFDRSWQHVRGRRRIQEEHSGRFRRLGQLSYNSTSFFFTSFPSRFFVRDMYEFFQYYGKLDEVIIPSKKDVRGRRYGFIRFFNVTDSRLLATKLDNSFLDNVKLHVNIPKFGKAGKLEVFFSGKDGEVPRSQPLQGKSSIPPNFDSNLEAAFKRFNRAYFDVARILVRTGCSLAINKIFSIKIEVVIFRIKLVEETHVVISIPQKATMIKSREDSDSKSLFNDLEGVREESSWGFS</sequence>
<dbReference type="Gramene" id="Psat05G0638500-T1">
    <property type="protein sequence ID" value="KAI5411237.1"/>
    <property type="gene ID" value="KIW84_056385"/>
</dbReference>
<evidence type="ECO:0000256" key="1">
    <source>
        <dbReference type="PROSITE-ProRule" id="PRU00176"/>
    </source>
</evidence>
<dbReference type="PROSITE" id="PS50102">
    <property type="entry name" value="RRM"/>
    <property type="match status" value="1"/>
</dbReference>
<dbReference type="InterPro" id="IPR035979">
    <property type="entry name" value="RBD_domain_sf"/>
</dbReference>
<dbReference type="AlphaFoldDB" id="A0A9D4X094"/>
<gene>
    <name evidence="3" type="ORF">KIW84_056385</name>
</gene>
<dbReference type="Pfam" id="PF00076">
    <property type="entry name" value="RRM_1"/>
    <property type="match status" value="1"/>
</dbReference>
<dbReference type="Proteomes" id="UP001058974">
    <property type="component" value="Chromosome 5"/>
</dbReference>
<evidence type="ECO:0000313" key="3">
    <source>
        <dbReference type="EMBL" id="KAI5411237.1"/>
    </source>
</evidence>
<dbReference type="CDD" id="cd00590">
    <property type="entry name" value="RRM_SF"/>
    <property type="match status" value="1"/>
</dbReference>
<feature type="domain" description="RRM" evidence="2">
    <location>
        <begin position="45"/>
        <end position="122"/>
    </location>
</feature>
<dbReference type="GO" id="GO:0003723">
    <property type="term" value="F:RNA binding"/>
    <property type="evidence" value="ECO:0007669"/>
    <property type="project" value="UniProtKB-UniRule"/>
</dbReference>
<protein>
    <recommendedName>
        <fullName evidence="2">RRM domain-containing protein</fullName>
    </recommendedName>
</protein>
<dbReference type="Gene3D" id="3.30.70.330">
    <property type="match status" value="1"/>
</dbReference>
<proteinExistence type="predicted"/>
<keyword evidence="4" id="KW-1185">Reference proteome</keyword>
<organism evidence="3 4">
    <name type="scientific">Pisum sativum</name>
    <name type="common">Garden pea</name>
    <name type="synonym">Lathyrus oleraceus</name>
    <dbReference type="NCBI Taxonomy" id="3888"/>
    <lineage>
        <taxon>Eukaryota</taxon>
        <taxon>Viridiplantae</taxon>
        <taxon>Streptophyta</taxon>
        <taxon>Embryophyta</taxon>
        <taxon>Tracheophyta</taxon>
        <taxon>Spermatophyta</taxon>
        <taxon>Magnoliopsida</taxon>
        <taxon>eudicotyledons</taxon>
        <taxon>Gunneridae</taxon>
        <taxon>Pentapetalae</taxon>
        <taxon>rosids</taxon>
        <taxon>fabids</taxon>
        <taxon>Fabales</taxon>
        <taxon>Fabaceae</taxon>
        <taxon>Papilionoideae</taxon>
        <taxon>50 kb inversion clade</taxon>
        <taxon>NPAAA clade</taxon>
        <taxon>Hologalegina</taxon>
        <taxon>IRL clade</taxon>
        <taxon>Fabeae</taxon>
        <taxon>Lathyrus</taxon>
    </lineage>
</organism>
<dbReference type="SUPFAM" id="SSF54928">
    <property type="entry name" value="RNA-binding domain, RBD"/>
    <property type="match status" value="1"/>
</dbReference>
<dbReference type="EMBL" id="JAMSHJ010000005">
    <property type="protein sequence ID" value="KAI5411237.1"/>
    <property type="molecule type" value="Genomic_DNA"/>
</dbReference>
<comment type="caution">
    <text evidence="3">The sequence shown here is derived from an EMBL/GenBank/DDBJ whole genome shotgun (WGS) entry which is preliminary data.</text>
</comment>
<accession>A0A9D4X094</accession>
<dbReference type="InterPro" id="IPR000504">
    <property type="entry name" value="RRM_dom"/>
</dbReference>
<reference evidence="3 4" key="1">
    <citation type="journal article" date="2022" name="Nat. Genet.">
        <title>Improved pea reference genome and pan-genome highlight genomic features and evolutionary characteristics.</title>
        <authorList>
            <person name="Yang T."/>
            <person name="Liu R."/>
            <person name="Luo Y."/>
            <person name="Hu S."/>
            <person name="Wang D."/>
            <person name="Wang C."/>
            <person name="Pandey M.K."/>
            <person name="Ge S."/>
            <person name="Xu Q."/>
            <person name="Li N."/>
            <person name="Li G."/>
            <person name="Huang Y."/>
            <person name="Saxena R.K."/>
            <person name="Ji Y."/>
            <person name="Li M."/>
            <person name="Yan X."/>
            <person name="He Y."/>
            <person name="Liu Y."/>
            <person name="Wang X."/>
            <person name="Xiang C."/>
            <person name="Varshney R.K."/>
            <person name="Ding H."/>
            <person name="Gao S."/>
            <person name="Zong X."/>
        </authorList>
    </citation>
    <scope>NUCLEOTIDE SEQUENCE [LARGE SCALE GENOMIC DNA]</scope>
    <source>
        <strain evidence="3 4">cv. Zhongwan 6</strain>
    </source>
</reference>
<evidence type="ECO:0000259" key="2">
    <source>
        <dbReference type="PROSITE" id="PS50102"/>
    </source>
</evidence>
<dbReference type="SMART" id="SM00360">
    <property type="entry name" value="RRM"/>
    <property type="match status" value="1"/>
</dbReference>
<dbReference type="InterPro" id="IPR012677">
    <property type="entry name" value="Nucleotide-bd_a/b_plait_sf"/>
</dbReference>
<keyword evidence="1" id="KW-0694">RNA-binding</keyword>